<dbReference type="PANTHER" id="PTHR10263">
    <property type="entry name" value="V-TYPE PROTON ATPASE PROTEOLIPID SUBUNIT"/>
    <property type="match status" value="1"/>
</dbReference>
<evidence type="ECO:0000313" key="11">
    <source>
        <dbReference type="Proteomes" id="UP000324800"/>
    </source>
</evidence>
<reference evidence="10 11" key="1">
    <citation type="submission" date="2019-03" db="EMBL/GenBank/DDBJ databases">
        <title>Single cell metagenomics reveals metabolic interactions within the superorganism composed of flagellate Streblomastix strix and complex community of Bacteroidetes bacteria on its surface.</title>
        <authorList>
            <person name="Treitli S.C."/>
            <person name="Kolisko M."/>
            <person name="Husnik F."/>
            <person name="Keeling P."/>
            <person name="Hampl V."/>
        </authorList>
    </citation>
    <scope>NUCLEOTIDE SEQUENCE [LARGE SCALE GENOMIC DNA]</scope>
    <source>
        <strain evidence="10">ST1C</strain>
    </source>
</reference>
<evidence type="ECO:0000313" key="10">
    <source>
        <dbReference type="EMBL" id="KAA6391392.1"/>
    </source>
</evidence>
<comment type="caution">
    <text evidence="10">The sequence shown here is derived from an EMBL/GenBank/DDBJ whole genome shotgun (WGS) entry which is preliminary data.</text>
</comment>
<evidence type="ECO:0000259" key="9">
    <source>
        <dbReference type="Pfam" id="PF00137"/>
    </source>
</evidence>
<dbReference type="InterPro" id="IPR002379">
    <property type="entry name" value="ATPase_proteolipid_c-like_dom"/>
</dbReference>
<evidence type="ECO:0000256" key="4">
    <source>
        <dbReference type="ARBA" id="ARBA00022692"/>
    </source>
</evidence>
<evidence type="ECO:0000256" key="5">
    <source>
        <dbReference type="ARBA" id="ARBA00022989"/>
    </source>
</evidence>
<evidence type="ECO:0000256" key="6">
    <source>
        <dbReference type="ARBA" id="ARBA00023065"/>
    </source>
</evidence>
<evidence type="ECO:0000256" key="7">
    <source>
        <dbReference type="ARBA" id="ARBA00023136"/>
    </source>
</evidence>
<sequence length="175" mass="18448">MSLPTEQPWDGNWLIMVNPFMWAGLGVALSIGSSVLGAGWGIYMTGASLVGNAVKNPRITSKNLISVLFCEALAIYGIILAIIIQNKYASPPYPFQAQDYRAAYANFFAGLIIGMSNVGAGFCVGKLGAAIANADAADSSLFVKCFVMEIFGEAIGLMGVIVAVIVCSSMSFRTD</sequence>
<dbReference type="Proteomes" id="UP000324800">
    <property type="component" value="Unassembled WGS sequence"/>
</dbReference>
<dbReference type="PRINTS" id="PR00122">
    <property type="entry name" value="VACATPASE"/>
</dbReference>
<dbReference type="GO" id="GO:0033179">
    <property type="term" value="C:proton-transporting V-type ATPase, V0 domain"/>
    <property type="evidence" value="ECO:0007669"/>
    <property type="project" value="InterPro"/>
</dbReference>
<keyword evidence="5 8" id="KW-1133">Transmembrane helix</keyword>
<dbReference type="InterPro" id="IPR035921">
    <property type="entry name" value="F/V-ATP_Csub_sf"/>
</dbReference>
<comment type="similarity">
    <text evidence="2 8">Belongs to the V-ATPase proteolipid subunit family.</text>
</comment>
<name>A0A5J4WA41_9EUKA</name>
<dbReference type="OrthoDB" id="10264021at2759"/>
<comment type="subcellular location">
    <subcellularLocation>
        <location evidence="1">Membrane</location>
        <topology evidence="1">Multi-pass membrane protein</topology>
    </subcellularLocation>
</comment>
<organism evidence="10 11">
    <name type="scientific">Streblomastix strix</name>
    <dbReference type="NCBI Taxonomy" id="222440"/>
    <lineage>
        <taxon>Eukaryota</taxon>
        <taxon>Metamonada</taxon>
        <taxon>Preaxostyla</taxon>
        <taxon>Oxymonadida</taxon>
        <taxon>Streblomastigidae</taxon>
        <taxon>Streblomastix</taxon>
    </lineage>
</organism>
<dbReference type="InterPro" id="IPR000245">
    <property type="entry name" value="ATPase_proteolipid_csu"/>
</dbReference>
<dbReference type="EMBL" id="SNRW01002896">
    <property type="protein sequence ID" value="KAA6391392.1"/>
    <property type="molecule type" value="Genomic_DNA"/>
</dbReference>
<keyword evidence="7 8" id="KW-0472">Membrane</keyword>
<dbReference type="AlphaFoldDB" id="A0A5J4WA41"/>
<gene>
    <name evidence="10" type="ORF">EZS28_013085</name>
</gene>
<feature type="domain" description="V-ATPase proteolipid subunit C-like" evidence="9">
    <location>
        <begin position="25"/>
        <end position="84"/>
    </location>
</feature>
<feature type="transmembrane region" description="Helical" evidence="8">
    <location>
        <begin position="104"/>
        <end position="129"/>
    </location>
</feature>
<keyword evidence="4 8" id="KW-0812">Transmembrane</keyword>
<evidence type="ECO:0000256" key="2">
    <source>
        <dbReference type="ARBA" id="ARBA00007296"/>
    </source>
</evidence>
<dbReference type="Gene3D" id="1.20.120.610">
    <property type="entry name" value="lithium bound rotor ring of v- atpase"/>
    <property type="match status" value="1"/>
</dbReference>
<evidence type="ECO:0000256" key="1">
    <source>
        <dbReference type="ARBA" id="ARBA00004141"/>
    </source>
</evidence>
<keyword evidence="3 8" id="KW-0813">Transport</keyword>
<accession>A0A5J4WA41</accession>
<dbReference type="SUPFAM" id="SSF81333">
    <property type="entry name" value="F1F0 ATP synthase subunit C"/>
    <property type="match status" value="2"/>
</dbReference>
<proteinExistence type="inferred from homology"/>
<dbReference type="GO" id="GO:0046961">
    <property type="term" value="F:proton-transporting ATPase activity, rotational mechanism"/>
    <property type="evidence" value="ECO:0007669"/>
    <property type="project" value="InterPro"/>
</dbReference>
<evidence type="ECO:0000256" key="3">
    <source>
        <dbReference type="ARBA" id="ARBA00022448"/>
    </source>
</evidence>
<feature type="domain" description="V-ATPase proteolipid subunit C-like" evidence="9">
    <location>
        <begin position="108"/>
        <end position="165"/>
    </location>
</feature>
<feature type="transmembrane region" description="Helical" evidence="8">
    <location>
        <begin position="64"/>
        <end position="84"/>
    </location>
</feature>
<feature type="transmembrane region" description="Helical" evidence="8">
    <location>
        <begin position="20"/>
        <end position="43"/>
    </location>
</feature>
<keyword evidence="6 8" id="KW-0406">Ion transport</keyword>
<feature type="transmembrane region" description="Helical" evidence="8">
    <location>
        <begin position="150"/>
        <end position="172"/>
    </location>
</feature>
<dbReference type="Pfam" id="PF00137">
    <property type="entry name" value="ATP-synt_C"/>
    <property type="match status" value="2"/>
</dbReference>
<protein>
    <submittedName>
        <fullName evidence="10">V-type H+-transporting ATPase 21kDa proteolipid subunit</fullName>
    </submittedName>
</protein>
<evidence type="ECO:0000256" key="8">
    <source>
        <dbReference type="RuleBase" id="RU363060"/>
    </source>
</evidence>